<dbReference type="FunFam" id="1.25.10.10:FF:000031">
    <property type="entry name" value="CLIP-associating protein 1 isoform 2"/>
    <property type="match status" value="1"/>
</dbReference>
<comment type="similarity">
    <text evidence="5">Belongs to the CLASP family.</text>
</comment>
<proteinExistence type="inferred from homology"/>
<feature type="domain" description="TOG" evidence="22">
    <location>
        <begin position="320"/>
        <end position="552"/>
    </location>
</feature>
<evidence type="ECO:0000313" key="23">
    <source>
        <dbReference type="Ensembl" id="ENSVURP00010015190.1"/>
    </source>
</evidence>
<feature type="compositionally biased region" description="Polar residues" evidence="21">
    <location>
        <begin position="661"/>
        <end position="674"/>
    </location>
</feature>
<feature type="compositionally biased region" description="Low complexity" evidence="21">
    <location>
        <begin position="683"/>
        <end position="706"/>
    </location>
</feature>
<organism evidence="23 24">
    <name type="scientific">Vombatus ursinus</name>
    <name type="common">Common wombat</name>
    <dbReference type="NCBI Taxonomy" id="29139"/>
    <lineage>
        <taxon>Eukaryota</taxon>
        <taxon>Metazoa</taxon>
        <taxon>Chordata</taxon>
        <taxon>Craniata</taxon>
        <taxon>Vertebrata</taxon>
        <taxon>Euteleostomi</taxon>
        <taxon>Mammalia</taxon>
        <taxon>Metatheria</taxon>
        <taxon>Diprotodontia</taxon>
        <taxon>Vombatidae</taxon>
        <taxon>Vombatus</taxon>
    </lineage>
</organism>
<feature type="repeat" description="HEAT" evidence="20">
    <location>
        <begin position="168"/>
        <end position="206"/>
    </location>
</feature>
<feature type="domain" description="TOG" evidence="22">
    <location>
        <begin position="1230"/>
        <end position="1468"/>
    </location>
</feature>
<dbReference type="GO" id="GO:0007026">
    <property type="term" value="P:negative regulation of microtubule depolymerization"/>
    <property type="evidence" value="ECO:0007669"/>
    <property type="project" value="UniProtKB-ARBA"/>
</dbReference>
<feature type="domain" description="TOG" evidence="22">
    <location>
        <begin position="2"/>
        <end position="232"/>
    </location>
</feature>
<keyword evidence="7" id="KW-0963">Cytoplasm</keyword>
<evidence type="ECO:0000256" key="19">
    <source>
        <dbReference type="ARBA" id="ARBA00083433"/>
    </source>
</evidence>
<feature type="region of interest" description="Disordered" evidence="21">
    <location>
        <begin position="653"/>
        <end position="760"/>
    </location>
</feature>
<dbReference type="GeneTree" id="ENSGT00940000154817"/>
<keyword evidence="15" id="KW-0131">Cell cycle</keyword>
<dbReference type="InterPro" id="IPR016024">
    <property type="entry name" value="ARM-type_fold"/>
</dbReference>
<evidence type="ECO:0000256" key="8">
    <source>
        <dbReference type="ARBA" id="ARBA00022618"/>
    </source>
</evidence>
<name>A0A4X2L0N9_VOMUR</name>
<dbReference type="GO" id="GO:0000776">
    <property type="term" value="C:kinetochore"/>
    <property type="evidence" value="ECO:0007669"/>
    <property type="project" value="UniProtKB-KW"/>
</dbReference>
<dbReference type="Gene3D" id="1.25.10.10">
    <property type="entry name" value="Leucine-rich Repeat Variant"/>
    <property type="match status" value="4"/>
</dbReference>
<evidence type="ECO:0000256" key="21">
    <source>
        <dbReference type="SAM" id="MobiDB-lite"/>
    </source>
</evidence>
<dbReference type="GO" id="GO:0030010">
    <property type="term" value="P:establishment of cell polarity"/>
    <property type="evidence" value="ECO:0007669"/>
    <property type="project" value="UniProtKB-ARBA"/>
</dbReference>
<dbReference type="SMART" id="SM01349">
    <property type="entry name" value="TOG"/>
    <property type="match status" value="4"/>
</dbReference>
<dbReference type="Pfam" id="PF12348">
    <property type="entry name" value="CLASP_N"/>
    <property type="match status" value="1"/>
</dbReference>
<evidence type="ECO:0000256" key="6">
    <source>
        <dbReference type="ARBA" id="ARBA00022454"/>
    </source>
</evidence>
<feature type="compositionally biased region" description="Low complexity" evidence="21">
    <location>
        <begin position="1085"/>
        <end position="1094"/>
    </location>
</feature>
<evidence type="ECO:0000256" key="13">
    <source>
        <dbReference type="ARBA" id="ARBA00023034"/>
    </source>
</evidence>
<dbReference type="Pfam" id="PF23271">
    <property type="entry name" value="HEAT_GCN1"/>
    <property type="match status" value="1"/>
</dbReference>
<keyword evidence="13" id="KW-0333">Golgi apparatus</keyword>
<evidence type="ECO:0000256" key="1">
    <source>
        <dbReference type="ARBA" id="ARBA00004186"/>
    </source>
</evidence>
<dbReference type="PANTHER" id="PTHR21567">
    <property type="entry name" value="CLASP"/>
    <property type="match status" value="1"/>
</dbReference>
<feature type="compositionally biased region" description="Polar residues" evidence="21">
    <location>
        <begin position="731"/>
        <end position="740"/>
    </location>
</feature>
<dbReference type="FunFam" id="1.25.10.10:FF:000001">
    <property type="entry name" value="CLIP-associating protein 1 isoform 2"/>
    <property type="match status" value="1"/>
</dbReference>
<dbReference type="OMA" id="KMRHNWL"/>
<dbReference type="GO" id="GO:0051301">
    <property type="term" value="P:cell division"/>
    <property type="evidence" value="ECO:0007669"/>
    <property type="project" value="UniProtKB-KW"/>
</dbReference>
<dbReference type="GO" id="GO:0043515">
    <property type="term" value="F:kinetochore binding"/>
    <property type="evidence" value="ECO:0007669"/>
    <property type="project" value="TreeGrafter"/>
</dbReference>
<comment type="function">
    <text evidence="17">Microtubule plus-end tracking protein that promotes the stabilization of dynamic microtubules. Involved in the nucleation of noncentrosomal microtubules originating from the trans-Golgi network (TGN). Required for the polarization of the cytoplasmic microtubule arrays in migrating cells towards the leading edge of the cell. May act at the cell cortex to enhance the frequency of rescue of depolymerizing microtubules by attaching their plus-ends to cortical platforms composed of ERC1 and PHLDB2. This cortical microtubule stabilizing activity is regulated at least in part by phosphatidylinositol 3-kinase signaling. Also performs a similar stabilizing function at the kinetochore which is essential for the bipolar alignment of chromosomes on the mitotic spindle.</text>
</comment>
<keyword evidence="14" id="KW-0206">Cytoskeleton</keyword>
<dbReference type="InterPro" id="IPR034085">
    <property type="entry name" value="TOG"/>
</dbReference>
<feature type="compositionally biased region" description="Polar residues" evidence="21">
    <location>
        <begin position="1061"/>
        <end position="1076"/>
    </location>
</feature>
<feature type="region of interest" description="Disordered" evidence="21">
    <location>
        <begin position="235"/>
        <end position="291"/>
    </location>
</feature>
<evidence type="ECO:0000259" key="22">
    <source>
        <dbReference type="SMART" id="SM01349"/>
    </source>
</evidence>
<protein>
    <recommendedName>
        <fullName evidence="18">CLIP-associating protein 1</fullName>
    </recommendedName>
    <alternativeName>
        <fullName evidence="19">Cytoplasmic linker-associated protein 1</fullName>
    </alternativeName>
</protein>
<evidence type="ECO:0000256" key="12">
    <source>
        <dbReference type="ARBA" id="ARBA00022838"/>
    </source>
</evidence>
<feature type="compositionally biased region" description="Low complexity" evidence="21">
    <location>
        <begin position="612"/>
        <end position="621"/>
    </location>
</feature>
<evidence type="ECO:0000256" key="7">
    <source>
        <dbReference type="ARBA" id="ARBA00022490"/>
    </source>
</evidence>
<keyword evidence="10" id="KW-0677">Repeat</keyword>
<gene>
    <name evidence="23" type="primary">CLASP1</name>
</gene>
<dbReference type="GO" id="GO:0005794">
    <property type="term" value="C:Golgi apparatus"/>
    <property type="evidence" value="ECO:0007669"/>
    <property type="project" value="UniProtKB-SubCell"/>
</dbReference>
<evidence type="ECO:0000256" key="5">
    <source>
        <dbReference type="ARBA" id="ARBA00009549"/>
    </source>
</evidence>
<keyword evidence="9" id="KW-0493">Microtubule</keyword>
<dbReference type="Pfam" id="PF21040">
    <property type="entry name" value="CEP104-like_TOG"/>
    <property type="match status" value="1"/>
</dbReference>
<feature type="region of interest" description="Disordered" evidence="21">
    <location>
        <begin position="799"/>
        <end position="819"/>
    </location>
</feature>
<feature type="region of interest" description="Disordered" evidence="21">
    <location>
        <begin position="1185"/>
        <end position="1210"/>
    </location>
</feature>
<evidence type="ECO:0000313" key="24">
    <source>
        <dbReference type="Proteomes" id="UP000314987"/>
    </source>
</evidence>
<keyword evidence="12" id="KW-0995">Kinetochore</keyword>
<accession>A0A4X2L0N9</accession>
<feature type="compositionally biased region" description="Low complexity" evidence="21">
    <location>
        <begin position="249"/>
        <end position="268"/>
    </location>
</feature>
<keyword evidence="6" id="KW-0158">Chromosome</keyword>
<feature type="region of interest" description="Disordered" evidence="21">
    <location>
        <begin position="544"/>
        <end position="600"/>
    </location>
</feature>
<feature type="domain" description="TOG" evidence="22">
    <location>
        <begin position="829"/>
        <end position="1066"/>
    </location>
</feature>
<dbReference type="GO" id="GO:0005813">
    <property type="term" value="C:centrosome"/>
    <property type="evidence" value="ECO:0007669"/>
    <property type="project" value="UniProtKB-SubCell"/>
</dbReference>
<reference evidence="24" key="1">
    <citation type="submission" date="2018-12" db="EMBL/GenBank/DDBJ databases">
        <authorList>
            <person name="Yazar S."/>
        </authorList>
    </citation>
    <scope>NUCLEOTIDE SEQUENCE [LARGE SCALE GENOMIC DNA]</scope>
</reference>
<dbReference type="InterPro" id="IPR011989">
    <property type="entry name" value="ARM-like"/>
</dbReference>
<evidence type="ECO:0000256" key="20">
    <source>
        <dbReference type="PROSITE-ProRule" id="PRU00103"/>
    </source>
</evidence>
<evidence type="ECO:0000256" key="17">
    <source>
        <dbReference type="ARBA" id="ARBA00055763"/>
    </source>
</evidence>
<dbReference type="GO" id="GO:0090307">
    <property type="term" value="P:mitotic spindle assembly"/>
    <property type="evidence" value="ECO:0007669"/>
    <property type="project" value="TreeGrafter"/>
</dbReference>
<evidence type="ECO:0000256" key="16">
    <source>
        <dbReference type="ARBA" id="ARBA00023328"/>
    </source>
</evidence>
<dbReference type="InterPro" id="IPR024395">
    <property type="entry name" value="CLASP_N_dom"/>
</dbReference>
<reference evidence="23" key="2">
    <citation type="submission" date="2025-08" db="UniProtKB">
        <authorList>
            <consortium name="Ensembl"/>
        </authorList>
    </citation>
    <scope>IDENTIFICATION</scope>
</reference>
<sequence length="1479" mass="163287">MEYRMESCLAQVLQKDVGKRLQVGQELIDYFSDKQKSADLEHDQTMLDKLVDGLATSWVNSSNYKVALLGMDILSALVSRLQDRFKAQIGTVLPSLIDRLGDAKDSVREQDQTLLLKMMEQAANPQYVWDRMLGGFKHKNFRTREGVCLCLIATLNASGAHTLTLSKIVPHICNLLGDPNGQVRDSAINSLVEIYRHVGERVRADLSKKGLPQSRLNVIFTKFDDVQRSGNMIQSASDKNFDDEDSVDGSRPPSASSSTSSKAPPGSRRSVAMGTTRRIGPVALGSKSSAAKEGAGAVDEEDFIKAFDDVPVVQIYSSRDLEESINKIREILSDDKHDWEQRVTALKKIRSLLLAGAAEYDNFFQHLRLLDGAFKLSAKDLRSQVVREACITLGHLSSVLGNKFDHGAEAIMPTIFNLIPNSAKIMATSGVVAVRLIIRHTHIPRLIPVITSNCTSKSVAVRRRCFEFLDLLLQEWQTHSLERHISVLAETIKKGIHDADSEARIEARKCYWGFHSHFSREAEHLYHTLESSYQKALQSHLKNSDSIVSLPQSDRSSSSSQESLNRPLSAKRSPTGSSTSRASTVSTKSVSTTGSLQRSRSDIDVNAAASAKSKVSTAGSTPFSSAAALPPGSYASLESRHIREDLEYIGLEPGRIRTRRQSSGSAVSVTTTPDNRGRSRAKVVSQSQPGSRSSSPGKLLGSSYSGLTGGSARGTPVPSSSDKRSKIPRSQGCSRETSPSRLGGQDRFGLGQPGRMPGSVNAMRVLSTSTDLEAAVADALLLGDSRSKKKPVRRRYEPYGMYSDDDANSDASSVCSERSYGSRNGGIPHYLRQTEDVAEVLNHCASSNWSERKEGLLGLQNLLKSQRTLSRVELKRLCEIFTRMFADPHSKVFSMFLETLVDFIIIHKDDLQDWLFVLLTQLLKKMGADLLGSVQAKVQKALDVTRDSFPFDQQFNILMRFIVDQTQTPNLKVKVAILKYIESLARQMDPTDFVNSSETRLAVSRIITWTTEPKSSDVRKAAQIVLISLFELNTPEFTMLLGALPKTFQDGATKLLHNHLKNSSNTSVGSPSNTIGRTPSRHTSSRTSPLTSPTNCSHGGLSPSMLDYDTENLNSDEIYSSLRGVTEAIEKFSFRSQEDLNEPIKRDGKKDCDIVSRDGGIASPATDLRGGSDVVEGGRTALDNKTSLLNTQPPRAFTGPRARDYNPYPYSDTINTYDKTALKEAVFDDDMDQLRDVPIDHSDLVADLLKELSNHNERVEERKGALLELLKITREDNLGVWEEHFKTILLLLLETLGDKDHSIRALALRVLREILRNQPARFKNYAELTIMKTLEAHKDSHKEVVRAAEEAASTLASSIHPEQCIKVLCPIIQTADYPINLAAIKMQTKVIERISKESLHQLLPDIIPGLLQGYDNTESSVRKASVFCLVAIYSVIGEELKPHLAQLTGSKMKLLNLYIKRAQTTNSNSSSSSDVSTHS</sequence>
<evidence type="ECO:0000256" key="15">
    <source>
        <dbReference type="ARBA" id="ARBA00023306"/>
    </source>
</evidence>
<evidence type="ECO:0000256" key="14">
    <source>
        <dbReference type="ARBA" id="ARBA00023212"/>
    </source>
</evidence>
<feature type="region of interest" description="Disordered" evidence="21">
    <location>
        <begin position="612"/>
        <end position="632"/>
    </location>
</feature>
<feature type="compositionally biased region" description="Low complexity" evidence="21">
    <location>
        <begin position="575"/>
        <end position="595"/>
    </location>
</feature>
<dbReference type="Ensembl" id="ENSVURT00010017264.1">
    <property type="protein sequence ID" value="ENSVURP00010015190.1"/>
    <property type="gene ID" value="ENSVURG00010011624.1"/>
</dbReference>
<reference evidence="23" key="3">
    <citation type="submission" date="2025-09" db="UniProtKB">
        <authorList>
            <consortium name="Ensembl"/>
        </authorList>
    </citation>
    <scope>IDENTIFICATION</scope>
</reference>
<dbReference type="PROSITE" id="PS50077">
    <property type="entry name" value="HEAT_REPEAT"/>
    <property type="match status" value="1"/>
</dbReference>
<keyword evidence="24" id="KW-1185">Reference proteome</keyword>
<dbReference type="GO" id="GO:0005876">
    <property type="term" value="C:spindle microtubule"/>
    <property type="evidence" value="ECO:0007669"/>
    <property type="project" value="TreeGrafter"/>
</dbReference>
<feature type="compositionally biased region" description="Low complexity" evidence="21">
    <location>
        <begin position="549"/>
        <end position="568"/>
    </location>
</feature>
<dbReference type="GO" id="GO:0005881">
    <property type="term" value="C:cytoplasmic microtubule"/>
    <property type="evidence" value="ECO:0007669"/>
    <property type="project" value="TreeGrafter"/>
</dbReference>
<evidence type="ECO:0000256" key="2">
    <source>
        <dbReference type="ARBA" id="ARBA00004300"/>
    </source>
</evidence>
<dbReference type="GO" id="GO:0040001">
    <property type="term" value="P:establishment of mitotic spindle localization"/>
    <property type="evidence" value="ECO:0007669"/>
    <property type="project" value="TreeGrafter"/>
</dbReference>
<evidence type="ECO:0000256" key="4">
    <source>
        <dbReference type="ARBA" id="ARBA00004629"/>
    </source>
</evidence>
<dbReference type="SUPFAM" id="SSF48371">
    <property type="entry name" value="ARM repeat"/>
    <property type="match status" value="2"/>
</dbReference>
<keyword evidence="8" id="KW-0132">Cell division</keyword>
<evidence type="ECO:0000256" key="11">
    <source>
        <dbReference type="ARBA" id="ARBA00022776"/>
    </source>
</evidence>
<dbReference type="InterPro" id="IPR057546">
    <property type="entry name" value="HEAT_GCN1"/>
</dbReference>
<keyword evidence="16" id="KW-0137">Centromere</keyword>
<feature type="region of interest" description="Disordered" evidence="21">
    <location>
        <begin position="1059"/>
        <end position="1109"/>
    </location>
</feature>
<dbReference type="FunFam" id="1.25.10.10:FF:000005">
    <property type="entry name" value="CLIP-associating protein 1 isoform 2"/>
    <property type="match status" value="1"/>
</dbReference>
<dbReference type="InterPro" id="IPR021133">
    <property type="entry name" value="HEAT_type_2"/>
</dbReference>
<comment type="subcellular location">
    <subcellularLocation>
        <location evidence="4">Chromosome</location>
        <location evidence="4">Centromere</location>
        <location evidence="4">Kinetochore</location>
    </subcellularLocation>
    <subcellularLocation>
        <location evidence="2">Cytoplasm</location>
        <location evidence="2">Cytoskeleton</location>
        <location evidence="2">Microtubule organizing center</location>
        <location evidence="2">Centrosome</location>
    </subcellularLocation>
    <subcellularLocation>
        <location evidence="1">Cytoplasm</location>
        <location evidence="1">Cytoskeleton</location>
        <location evidence="1">Spindle</location>
    </subcellularLocation>
    <subcellularLocation>
        <location evidence="3">Golgi apparatus</location>
        <location evidence="3">trans-Golgi network</location>
    </subcellularLocation>
</comment>
<keyword evidence="11" id="KW-0498">Mitosis</keyword>
<dbReference type="STRING" id="29139.ENSVURP00010015190"/>
<dbReference type="InterPro" id="IPR048491">
    <property type="entry name" value="XMAP215_CLASP_TOG"/>
</dbReference>
<evidence type="ECO:0000256" key="10">
    <source>
        <dbReference type="ARBA" id="ARBA00022737"/>
    </source>
</evidence>
<dbReference type="GO" id="GO:0008017">
    <property type="term" value="F:microtubule binding"/>
    <property type="evidence" value="ECO:0007669"/>
    <property type="project" value="UniProtKB-ARBA"/>
</dbReference>
<evidence type="ECO:0000256" key="3">
    <source>
        <dbReference type="ARBA" id="ARBA00004601"/>
    </source>
</evidence>
<dbReference type="Pfam" id="PF21041">
    <property type="entry name" value="XMAP215_CLASP_TOG"/>
    <property type="match status" value="1"/>
</dbReference>
<dbReference type="GO" id="GO:0045180">
    <property type="term" value="C:basal cortex"/>
    <property type="evidence" value="ECO:0007669"/>
    <property type="project" value="TreeGrafter"/>
</dbReference>
<dbReference type="GO" id="GO:0072686">
    <property type="term" value="C:mitotic spindle"/>
    <property type="evidence" value="ECO:0007669"/>
    <property type="project" value="TreeGrafter"/>
</dbReference>
<dbReference type="Proteomes" id="UP000314987">
    <property type="component" value="Unassembled WGS sequence"/>
</dbReference>
<evidence type="ECO:0000256" key="18">
    <source>
        <dbReference type="ARBA" id="ARBA00071710"/>
    </source>
</evidence>
<dbReference type="FunFam" id="1.25.10.10:FF:000006">
    <property type="entry name" value="CLIP-associating protein 1 isoform 2"/>
    <property type="match status" value="1"/>
</dbReference>
<evidence type="ECO:0000256" key="9">
    <source>
        <dbReference type="ARBA" id="ARBA00022701"/>
    </source>
</evidence>
<dbReference type="PANTHER" id="PTHR21567:SF28">
    <property type="entry name" value="CLIP-ASSOCIATING PROTEIN 1"/>
    <property type="match status" value="1"/>
</dbReference>